<evidence type="ECO:0000256" key="8">
    <source>
        <dbReference type="ARBA" id="ARBA00023180"/>
    </source>
</evidence>
<proteinExistence type="inferred from homology"/>
<keyword evidence="6" id="KW-0472">Membrane</keyword>
<dbReference type="EMBL" id="JARAKH010000009">
    <property type="protein sequence ID" value="KAK8400955.1"/>
    <property type="molecule type" value="Genomic_DNA"/>
</dbReference>
<dbReference type="PANTHER" id="PTHR42643:SF24">
    <property type="entry name" value="IONOTROPIC RECEPTOR 60A"/>
    <property type="match status" value="1"/>
</dbReference>
<dbReference type="InterPro" id="IPR001320">
    <property type="entry name" value="Iontro_rcpt_C"/>
</dbReference>
<dbReference type="Pfam" id="PF00060">
    <property type="entry name" value="Lig_chan"/>
    <property type="match status" value="1"/>
</dbReference>
<protein>
    <recommendedName>
        <fullName evidence="9">Ionotropic glutamate receptor C-terminal domain-containing protein</fullName>
    </recommendedName>
</protein>
<evidence type="ECO:0000256" key="7">
    <source>
        <dbReference type="ARBA" id="ARBA00023170"/>
    </source>
</evidence>
<evidence type="ECO:0000256" key="4">
    <source>
        <dbReference type="ARBA" id="ARBA00022692"/>
    </source>
</evidence>
<keyword evidence="8" id="KW-0325">Glycoprotein</keyword>
<keyword evidence="11" id="KW-1185">Reference proteome</keyword>
<reference evidence="10 11" key="1">
    <citation type="submission" date="2023-03" db="EMBL/GenBank/DDBJ databases">
        <title>High-quality genome of Scylla paramamosain provides insights in environmental adaptation.</title>
        <authorList>
            <person name="Zhang L."/>
        </authorList>
    </citation>
    <scope>NUCLEOTIDE SEQUENCE [LARGE SCALE GENOMIC DNA]</scope>
    <source>
        <strain evidence="10">LZ_2023a</strain>
        <tissue evidence="10">Muscle</tissue>
    </source>
</reference>
<accession>A0AAW0UML2</accession>
<evidence type="ECO:0000313" key="11">
    <source>
        <dbReference type="Proteomes" id="UP001487740"/>
    </source>
</evidence>
<evidence type="ECO:0000256" key="2">
    <source>
        <dbReference type="ARBA" id="ARBA00008685"/>
    </source>
</evidence>
<comment type="similarity">
    <text evidence="2">Belongs to the glutamate-gated ion channel (TC 1.A.10.1) family.</text>
</comment>
<dbReference type="AlphaFoldDB" id="A0AAW0UML2"/>
<evidence type="ECO:0000256" key="1">
    <source>
        <dbReference type="ARBA" id="ARBA00004651"/>
    </source>
</evidence>
<dbReference type="GO" id="GO:0015276">
    <property type="term" value="F:ligand-gated monoatomic ion channel activity"/>
    <property type="evidence" value="ECO:0007669"/>
    <property type="project" value="InterPro"/>
</dbReference>
<dbReference type="Proteomes" id="UP001487740">
    <property type="component" value="Unassembled WGS sequence"/>
</dbReference>
<sequence length="377" mass="43298">MVWGAALWLLISIKRNSSERHLLNLSSSLFYGWGLLLEDQPYHPPAFSAGQLMVGVWLIACLILRASYTCSLISHLVVQGKSVAINSLEELVELQRSKGWEWGTRTFDGAFNSLLTISTNQDYQTVKTHMQTLETDIGIRRVLEGGFSYIRNYYVTRILMETYHSREAGDNPFHIATARYPLFAGNTWAFRRGTSFITRFDDVLQRFLDSGLITHWMDDVISKHIWEKRREKKDTSFTTSTTRLANNQYPRRLLMVRLTEDVVQDLAAQARTERQRLLLVHLTGDVVRGIAMLAKMEQWHLLLIHLTGNVFRGPAVLGITKRRRLLSVRLTGGVVRDLAKLSGTERRRQLLIRLTEGVVRDLAMQVVTEVQSEQRRT</sequence>
<dbReference type="InterPro" id="IPR052192">
    <property type="entry name" value="Insect_Ionotropic_Sensory_Rcpt"/>
</dbReference>
<keyword evidence="5" id="KW-1133">Transmembrane helix</keyword>
<keyword evidence="7" id="KW-0675">Receptor</keyword>
<dbReference type="Gene3D" id="1.10.287.70">
    <property type="match status" value="1"/>
</dbReference>
<keyword evidence="3" id="KW-1003">Cell membrane</keyword>
<comment type="subcellular location">
    <subcellularLocation>
        <location evidence="1">Cell membrane</location>
        <topology evidence="1">Multi-pass membrane protein</topology>
    </subcellularLocation>
</comment>
<evidence type="ECO:0000256" key="6">
    <source>
        <dbReference type="ARBA" id="ARBA00023136"/>
    </source>
</evidence>
<keyword evidence="4" id="KW-0812">Transmembrane</keyword>
<dbReference type="GO" id="GO:0050906">
    <property type="term" value="P:detection of stimulus involved in sensory perception"/>
    <property type="evidence" value="ECO:0007669"/>
    <property type="project" value="UniProtKB-ARBA"/>
</dbReference>
<dbReference type="PANTHER" id="PTHR42643">
    <property type="entry name" value="IONOTROPIC RECEPTOR 20A-RELATED"/>
    <property type="match status" value="1"/>
</dbReference>
<name>A0AAW0UML2_SCYPA</name>
<evidence type="ECO:0000256" key="5">
    <source>
        <dbReference type="ARBA" id="ARBA00022989"/>
    </source>
</evidence>
<comment type="caution">
    <text evidence="10">The sequence shown here is derived from an EMBL/GenBank/DDBJ whole genome shotgun (WGS) entry which is preliminary data.</text>
</comment>
<organism evidence="10 11">
    <name type="scientific">Scylla paramamosain</name>
    <name type="common">Mud crab</name>
    <dbReference type="NCBI Taxonomy" id="85552"/>
    <lineage>
        <taxon>Eukaryota</taxon>
        <taxon>Metazoa</taxon>
        <taxon>Ecdysozoa</taxon>
        <taxon>Arthropoda</taxon>
        <taxon>Crustacea</taxon>
        <taxon>Multicrustacea</taxon>
        <taxon>Malacostraca</taxon>
        <taxon>Eumalacostraca</taxon>
        <taxon>Eucarida</taxon>
        <taxon>Decapoda</taxon>
        <taxon>Pleocyemata</taxon>
        <taxon>Brachyura</taxon>
        <taxon>Eubrachyura</taxon>
        <taxon>Portunoidea</taxon>
        <taxon>Portunidae</taxon>
        <taxon>Portuninae</taxon>
        <taxon>Scylla</taxon>
    </lineage>
</organism>
<gene>
    <name evidence="10" type="ORF">O3P69_002619</name>
</gene>
<evidence type="ECO:0000256" key="3">
    <source>
        <dbReference type="ARBA" id="ARBA00022475"/>
    </source>
</evidence>
<feature type="domain" description="Ionotropic glutamate receptor C-terminal" evidence="9">
    <location>
        <begin position="14"/>
        <end position="128"/>
    </location>
</feature>
<evidence type="ECO:0000313" key="10">
    <source>
        <dbReference type="EMBL" id="KAK8400955.1"/>
    </source>
</evidence>
<evidence type="ECO:0000259" key="9">
    <source>
        <dbReference type="Pfam" id="PF00060"/>
    </source>
</evidence>
<dbReference type="GO" id="GO:0005886">
    <property type="term" value="C:plasma membrane"/>
    <property type="evidence" value="ECO:0007669"/>
    <property type="project" value="UniProtKB-SubCell"/>
</dbReference>